<dbReference type="PROSITE" id="PS50110">
    <property type="entry name" value="RESPONSE_REGULATORY"/>
    <property type="match status" value="1"/>
</dbReference>
<dbReference type="Gene3D" id="1.10.10.60">
    <property type="entry name" value="Homeodomain-like"/>
    <property type="match status" value="1"/>
</dbReference>
<dbReference type="SUPFAM" id="SSF52540">
    <property type="entry name" value="P-loop containing nucleoside triphosphate hydrolases"/>
    <property type="match status" value="1"/>
</dbReference>
<dbReference type="InterPro" id="IPR027417">
    <property type="entry name" value="P-loop_NTPase"/>
</dbReference>
<evidence type="ECO:0000256" key="6">
    <source>
        <dbReference type="ARBA" id="ARBA00023163"/>
    </source>
</evidence>
<evidence type="ECO:0000313" key="11">
    <source>
        <dbReference type="Proteomes" id="UP000443582"/>
    </source>
</evidence>
<keyword evidence="2" id="KW-0547">Nucleotide-binding</keyword>
<keyword evidence="1 7" id="KW-0597">Phosphoprotein</keyword>
<proteinExistence type="predicted"/>
<gene>
    <name evidence="10" type="ORF">DAY19_04270</name>
</gene>
<feature type="domain" description="Sigma-54 factor interaction" evidence="8">
    <location>
        <begin position="142"/>
        <end position="371"/>
    </location>
</feature>
<dbReference type="PROSITE" id="PS50045">
    <property type="entry name" value="SIGMA54_INTERACT_4"/>
    <property type="match status" value="1"/>
</dbReference>
<evidence type="ECO:0000256" key="3">
    <source>
        <dbReference type="ARBA" id="ARBA00022840"/>
    </source>
</evidence>
<sequence length="501" mass="56185">MHKVLVVDDDKVLQSSVREALEFHHFAVDVADNGKEALSAVYKTKYDLVVMDVNMPEMDGIEALTEIKKHDPSVIVIILTAYSNVTDAVKVVKEGAYNYLEKPISSENLVSLIKRALKARSLVETVGFSAPVLSLGDTKNKFVGESDVMQKVFNVIGKLAQVNTPVLIRGESGTGKELVARAIHYNGPRKDEKFVTINLAAIPENLIESELFGHEKGAFTGANERKIGKFQFADGGTLFLDEIGDVSPTMQVKLLRVLQEGSFTPVGSNREIKCDVRIIAASHKPFEKMIEDGTFREDLFYRLNVLPVYLPPLRERNSDIPHLVDYYVKYFNNVHHLSISGLDDDAMAIMKSHDWPGNIRELRNVIEHAFIIESGDIIKSSSLPDKIRKSATVESSNDADEQTIIDYEEIKDSVLTDAGQDEKLIASAQGYQFVFATTEEDGELRLNFSQAKDIFEKEFIVQALKINKGKINQTALKANIPKKTLLRKIEKYEINPKEYYE</sequence>
<dbReference type="RefSeq" id="WP_114705935.1">
    <property type="nucleotide sequence ID" value="NZ_QDKL01000001.1"/>
</dbReference>
<keyword evidence="11" id="KW-1185">Reference proteome</keyword>
<dbReference type="Pfam" id="PF00072">
    <property type="entry name" value="Response_reg"/>
    <property type="match status" value="1"/>
</dbReference>
<dbReference type="SUPFAM" id="SSF46689">
    <property type="entry name" value="Homeodomain-like"/>
    <property type="match status" value="1"/>
</dbReference>
<evidence type="ECO:0000256" key="7">
    <source>
        <dbReference type="PROSITE-ProRule" id="PRU00169"/>
    </source>
</evidence>
<dbReference type="Gene3D" id="3.40.50.2300">
    <property type="match status" value="1"/>
</dbReference>
<feature type="domain" description="Response regulatory" evidence="9">
    <location>
        <begin position="3"/>
        <end position="117"/>
    </location>
</feature>
<dbReference type="PANTHER" id="PTHR32071:SF17">
    <property type="entry name" value="TRANSCRIPTIONAL REGULATOR (NTRC FAMILY)"/>
    <property type="match status" value="1"/>
</dbReference>
<evidence type="ECO:0000256" key="1">
    <source>
        <dbReference type="ARBA" id="ARBA00022553"/>
    </source>
</evidence>
<keyword evidence="5" id="KW-0238">DNA-binding</keyword>
<dbReference type="InterPro" id="IPR002078">
    <property type="entry name" value="Sigma_54_int"/>
</dbReference>
<keyword evidence="3" id="KW-0067">ATP-binding</keyword>
<keyword evidence="4" id="KW-0805">Transcription regulation</keyword>
<dbReference type="InterPro" id="IPR009057">
    <property type="entry name" value="Homeodomain-like_sf"/>
</dbReference>
<dbReference type="InterPro" id="IPR025662">
    <property type="entry name" value="Sigma_54_int_dom_ATP-bd_1"/>
</dbReference>
<evidence type="ECO:0000313" key="10">
    <source>
        <dbReference type="EMBL" id="RZF22993.1"/>
    </source>
</evidence>
<name>A0ABY0IJ51_9BACT</name>
<evidence type="ECO:0000256" key="4">
    <source>
        <dbReference type="ARBA" id="ARBA00023015"/>
    </source>
</evidence>
<dbReference type="InterPro" id="IPR001789">
    <property type="entry name" value="Sig_transdc_resp-reg_receiver"/>
</dbReference>
<dbReference type="EMBL" id="QDKL01000001">
    <property type="protein sequence ID" value="RZF22993.1"/>
    <property type="molecule type" value="Genomic_DNA"/>
</dbReference>
<dbReference type="Gene3D" id="1.10.8.60">
    <property type="match status" value="1"/>
</dbReference>
<evidence type="ECO:0000256" key="5">
    <source>
        <dbReference type="ARBA" id="ARBA00023125"/>
    </source>
</evidence>
<organism evidence="10 11">
    <name type="scientific">Halobacteriovorax vibrionivorans</name>
    <dbReference type="NCBI Taxonomy" id="2152716"/>
    <lineage>
        <taxon>Bacteria</taxon>
        <taxon>Pseudomonadati</taxon>
        <taxon>Bdellovibrionota</taxon>
        <taxon>Bacteriovoracia</taxon>
        <taxon>Bacteriovoracales</taxon>
        <taxon>Halobacteriovoraceae</taxon>
        <taxon>Halobacteriovorax</taxon>
    </lineage>
</organism>
<evidence type="ECO:0000259" key="9">
    <source>
        <dbReference type="PROSITE" id="PS50110"/>
    </source>
</evidence>
<feature type="modified residue" description="4-aspartylphosphate" evidence="7">
    <location>
        <position position="52"/>
    </location>
</feature>
<dbReference type="InterPro" id="IPR003593">
    <property type="entry name" value="AAA+_ATPase"/>
</dbReference>
<dbReference type="InterPro" id="IPR011006">
    <property type="entry name" value="CheY-like_superfamily"/>
</dbReference>
<dbReference type="Pfam" id="PF25601">
    <property type="entry name" value="AAA_lid_14"/>
    <property type="match status" value="1"/>
</dbReference>
<dbReference type="Pfam" id="PF00158">
    <property type="entry name" value="Sigma54_activat"/>
    <property type="match status" value="1"/>
</dbReference>
<accession>A0ABY0IJ51</accession>
<dbReference type="SMART" id="SM00448">
    <property type="entry name" value="REC"/>
    <property type="match status" value="1"/>
</dbReference>
<comment type="caution">
    <text evidence="10">The sequence shown here is derived from an EMBL/GenBank/DDBJ whole genome shotgun (WGS) entry which is preliminary data.</text>
</comment>
<dbReference type="SUPFAM" id="SSF52172">
    <property type="entry name" value="CheY-like"/>
    <property type="match status" value="1"/>
</dbReference>
<dbReference type="PROSITE" id="PS00675">
    <property type="entry name" value="SIGMA54_INTERACT_1"/>
    <property type="match status" value="1"/>
</dbReference>
<keyword evidence="6" id="KW-0804">Transcription</keyword>
<dbReference type="Proteomes" id="UP000443582">
    <property type="component" value="Unassembled WGS sequence"/>
</dbReference>
<protein>
    <submittedName>
        <fullName evidence="10">Sigma-54-dependent Fis family transcriptional regulator</fullName>
    </submittedName>
</protein>
<dbReference type="PROSITE" id="PS00688">
    <property type="entry name" value="SIGMA54_INTERACT_3"/>
    <property type="match status" value="1"/>
</dbReference>
<dbReference type="Gene3D" id="3.40.50.300">
    <property type="entry name" value="P-loop containing nucleotide triphosphate hydrolases"/>
    <property type="match status" value="1"/>
</dbReference>
<evidence type="ECO:0000259" key="8">
    <source>
        <dbReference type="PROSITE" id="PS50045"/>
    </source>
</evidence>
<dbReference type="CDD" id="cd00009">
    <property type="entry name" value="AAA"/>
    <property type="match status" value="1"/>
</dbReference>
<dbReference type="PROSITE" id="PS00676">
    <property type="entry name" value="SIGMA54_INTERACT_2"/>
    <property type="match status" value="1"/>
</dbReference>
<dbReference type="InterPro" id="IPR025943">
    <property type="entry name" value="Sigma_54_int_dom_ATP-bd_2"/>
</dbReference>
<dbReference type="PANTHER" id="PTHR32071">
    <property type="entry name" value="TRANSCRIPTIONAL REGULATORY PROTEIN"/>
    <property type="match status" value="1"/>
</dbReference>
<dbReference type="SMART" id="SM00382">
    <property type="entry name" value="AAA"/>
    <property type="match status" value="1"/>
</dbReference>
<dbReference type="InterPro" id="IPR025944">
    <property type="entry name" value="Sigma_54_int_dom_CS"/>
</dbReference>
<reference evidence="11" key="1">
    <citation type="journal article" date="2019" name="Int. J. Syst. Evol. Microbiol.">
        <title>Halobacteriovorax valvorus sp. nov., a novel prokaryotic predator isolated from coastal seawater of China.</title>
        <authorList>
            <person name="Chen M.-X."/>
        </authorList>
    </citation>
    <scope>NUCLEOTIDE SEQUENCE [LARGE SCALE GENOMIC DNA]</scope>
    <source>
        <strain evidence="11">BL9</strain>
    </source>
</reference>
<dbReference type="InterPro" id="IPR058031">
    <property type="entry name" value="AAA_lid_NorR"/>
</dbReference>
<evidence type="ECO:0000256" key="2">
    <source>
        <dbReference type="ARBA" id="ARBA00022741"/>
    </source>
</evidence>